<name>A0A7G9G788_9FIRM</name>
<accession>A0A7G9G788</accession>
<protein>
    <submittedName>
        <fullName evidence="4">Class II aldolase/adducin family protein</fullName>
    </submittedName>
</protein>
<dbReference type="Gene3D" id="3.40.225.10">
    <property type="entry name" value="Class II aldolase/adducin N-terminal domain"/>
    <property type="match status" value="1"/>
</dbReference>
<evidence type="ECO:0000259" key="3">
    <source>
        <dbReference type="SMART" id="SM01007"/>
    </source>
</evidence>
<dbReference type="Proteomes" id="UP000515823">
    <property type="component" value="Chromosome"/>
</dbReference>
<gene>
    <name evidence="4" type="ORF">H9Q78_06035</name>
</gene>
<dbReference type="RefSeq" id="WP_249304277.1">
    <property type="nucleotide sequence ID" value="NZ_CP060634.1"/>
</dbReference>
<dbReference type="InterPro" id="IPR036409">
    <property type="entry name" value="Aldolase_II/adducin_N_sf"/>
</dbReference>
<evidence type="ECO:0000313" key="5">
    <source>
        <dbReference type="Proteomes" id="UP000515823"/>
    </source>
</evidence>
<feature type="domain" description="Class II aldolase/adducin N-terminal" evidence="3">
    <location>
        <begin position="11"/>
        <end position="187"/>
    </location>
</feature>
<dbReference type="GO" id="GO:0005829">
    <property type="term" value="C:cytosol"/>
    <property type="evidence" value="ECO:0007669"/>
    <property type="project" value="TreeGrafter"/>
</dbReference>
<dbReference type="Pfam" id="PF00596">
    <property type="entry name" value="Aldolase_II"/>
    <property type="match status" value="1"/>
</dbReference>
<dbReference type="KEGG" id="qdo:H9Q78_06035"/>
<evidence type="ECO:0000256" key="2">
    <source>
        <dbReference type="ARBA" id="ARBA00023239"/>
    </source>
</evidence>
<proteinExistence type="predicted"/>
<keyword evidence="5" id="KW-1185">Reference proteome</keyword>
<keyword evidence="2" id="KW-0456">Lyase</keyword>
<dbReference type="SMART" id="SM01007">
    <property type="entry name" value="Aldolase_II"/>
    <property type="match status" value="1"/>
</dbReference>
<evidence type="ECO:0000313" key="4">
    <source>
        <dbReference type="EMBL" id="QNM06670.1"/>
    </source>
</evidence>
<dbReference type="PANTHER" id="PTHR22789">
    <property type="entry name" value="FUCULOSE PHOSPHATE ALDOLASE"/>
    <property type="match status" value="1"/>
</dbReference>
<dbReference type="PANTHER" id="PTHR22789:SF0">
    <property type="entry name" value="3-OXO-TETRONATE 4-PHOSPHATE DECARBOXYLASE-RELATED"/>
    <property type="match status" value="1"/>
</dbReference>
<dbReference type="GO" id="GO:0019323">
    <property type="term" value="P:pentose catabolic process"/>
    <property type="evidence" value="ECO:0007669"/>
    <property type="project" value="TreeGrafter"/>
</dbReference>
<dbReference type="EMBL" id="CP060634">
    <property type="protein sequence ID" value="QNM06670.1"/>
    <property type="molecule type" value="Genomic_DNA"/>
</dbReference>
<dbReference type="GO" id="GO:0046872">
    <property type="term" value="F:metal ion binding"/>
    <property type="evidence" value="ECO:0007669"/>
    <property type="project" value="UniProtKB-KW"/>
</dbReference>
<keyword evidence="1" id="KW-0479">Metal-binding</keyword>
<organism evidence="4 5">
    <name type="scientific">Qiania dongpingensis</name>
    <dbReference type="NCBI Taxonomy" id="2763669"/>
    <lineage>
        <taxon>Bacteria</taxon>
        <taxon>Bacillati</taxon>
        <taxon>Bacillota</taxon>
        <taxon>Clostridia</taxon>
        <taxon>Lachnospirales</taxon>
        <taxon>Lachnospiraceae</taxon>
        <taxon>Qiania</taxon>
    </lineage>
</organism>
<sequence>MNYISEQEAKEMICSIGQKMYQRGFVSANDGNITIRVGDNTVIATPTGVSKGDLKPDMLLKVDFDGNILEGTWKATSELPMHLRIYKENNEVMSTAHAHPTFLNLFANLGMELDMSLTPATAAISGRIPVAPYQNPGSEDLAASVAPYCKDFNVVMLANHGPISWGKNPIEAWYILEDAEAYAKMALLHKFVVKADYRPISMEQIKLLADTHDLVINPRRLVNAPEKTGNQEPAVSLDAFDPDCAWMEKLVEKTADAVVARLKS</sequence>
<dbReference type="InterPro" id="IPR001303">
    <property type="entry name" value="Aldolase_II/adducin_N"/>
</dbReference>
<dbReference type="SUPFAM" id="SSF53639">
    <property type="entry name" value="AraD/HMP-PK domain-like"/>
    <property type="match status" value="1"/>
</dbReference>
<dbReference type="InterPro" id="IPR050197">
    <property type="entry name" value="Aldolase_class_II_sugar_metab"/>
</dbReference>
<dbReference type="GO" id="GO:0016832">
    <property type="term" value="F:aldehyde-lyase activity"/>
    <property type="evidence" value="ECO:0007669"/>
    <property type="project" value="TreeGrafter"/>
</dbReference>
<evidence type="ECO:0000256" key="1">
    <source>
        <dbReference type="ARBA" id="ARBA00022723"/>
    </source>
</evidence>
<reference evidence="4 5" key="1">
    <citation type="submission" date="2020-08" db="EMBL/GenBank/DDBJ databases">
        <authorList>
            <person name="Liu C."/>
            <person name="Sun Q."/>
        </authorList>
    </citation>
    <scope>NUCLEOTIDE SEQUENCE [LARGE SCALE GENOMIC DNA]</scope>
    <source>
        <strain evidence="4 5">NSJ-38</strain>
    </source>
</reference>
<dbReference type="AlphaFoldDB" id="A0A7G9G788"/>